<organism evidence="16 17">
    <name type="scientific">Novosphingobium sediminicola</name>
    <dbReference type="NCBI Taxonomy" id="563162"/>
    <lineage>
        <taxon>Bacteria</taxon>
        <taxon>Pseudomonadati</taxon>
        <taxon>Pseudomonadota</taxon>
        <taxon>Alphaproteobacteria</taxon>
        <taxon>Sphingomonadales</taxon>
        <taxon>Sphingomonadaceae</taxon>
        <taxon>Novosphingobium</taxon>
    </lineage>
</organism>
<comment type="subcellular location">
    <subcellularLocation>
        <location evidence="1 11">Cell outer membrane</location>
        <topology evidence="1 11">Multi-pass membrane protein</topology>
    </subcellularLocation>
</comment>
<keyword evidence="8 12" id="KW-0798">TonB box</keyword>
<comment type="caution">
    <text evidence="16">The sequence shown here is derived from an EMBL/GenBank/DDBJ whole genome shotgun (WGS) entry which is preliminary data.</text>
</comment>
<feature type="signal peptide" evidence="13">
    <location>
        <begin position="1"/>
        <end position="33"/>
    </location>
</feature>
<evidence type="ECO:0000256" key="12">
    <source>
        <dbReference type="RuleBase" id="RU003357"/>
    </source>
</evidence>
<protein>
    <submittedName>
        <fullName evidence="16">Iron complex outermembrane receptor protein</fullName>
    </submittedName>
</protein>
<feature type="chain" id="PRO_5031138939" evidence="13">
    <location>
        <begin position="34"/>
        <end position="762"/>
    </location>
</feature>
<keyword evidence="13" id="KW-0732">Signal</keyword>
<dbReference type="InterPro" id="IPR000531">
    <property type="entry name" value="Beta-barrel_TonB"/>
</dbReference>
<name>A0A7W6CD31_9SPHN</name>
<evidence type="ECO:0000259" key="14">
    <source>
        <dbReference type="Pfam" id="PF00593"/>
    </source>
</evidence>
<evidence type="ECO:0000256" key="8">
    <source>
        <dbReference type="ARBA" id="ARBA00023077"/>
    </source>
</evidence>
<evidence type="ECO:0000256" key="9">
    <source>
        <dbReference type="ARBA" id="ARBA00023136"/>
    </source>
</evidence>
<evidence type="ECO:0000256" key="4">
    <source>
        <dbReference type="ARBA" id="ARBA00022496"/>
    </source>
</evidence>
<keyword evidence="16" id="KW-0675">Receptor</keyword>
<dbReference type="GO" id="GO:0006826">
    <property type="term" value="P:iron ion transport"/>
    <property type="evidence" value="ECO:0007669"/>
    <property type="project" value="UniProtKB-KW"/>
</dbReference>
<evidence type="ECO:0000256" key="13">
    <source>
        <dbReference type="SAM" id="SignalP"/>
    </source>
</evidence>
<evidence type="ECO:0000256" key="10">
    <source>
        <dbReference type="ARBA" id="ARBA00023237"/>
    </source>
</evidence>
<evidence type="ECO:0000256" key="11">
    <source>
        <dbReference type="PROSITE-ProRule" id="PRU01360"/>
    </source>
</evidence>
<sequence length="762" mass="81810">MSKNITTMRSIFMAGAAMGLAIPALFCAQQANAQQAEKGLGEIVVTAQKREEKAQNVPIALTALGTAELKATGITDTQSLRAAVPALNVTVAAGGYALPRIRGIGATGQGPGIENPVAVYVDGVYYGASFGVLQSLFDAKQVTVLKGPQGTLFGRNATGGLIQITTQGPSKTWTGKAEVSYGNYETMNGAAYLSGPLTENLAFSVSGQYENRDKGWGKNLFTGKDINSGEQYVMRGKLQWQPGPDTNILASIDSNGRNSSEPAFRNFTLNTLGQNVTSQIVALGGNPNTDIYADVDPVLRTRQSGGGLTIEQGLGGVKVKSVTAYRKSTIRGYFDPDGTTQPQLRIDNNQYDRQLTQEVNLMSNGGGKLQWVLGGFYMWNSAGTEPGRTTGTRVFGGNGYTDNINNVRLTSLSGFAEGTYAFDPNTHLVAGIRYTHDQRTLTAQVNSYNGATSTTTIGAPVSDAHTFNKATWRLSVDHRFSPEVMVYASYNRGFRSGTYIAQAFTAGSAPLLNPEEVDAYEIGAKTDLFDRRVRLNVAGFYYDEKNIQVMQVISGVQNVYNAKGARIYGLDADINWRVTDHLRLFGGVNLTHARYTSFTDAVLSTPYPVASGFNIANLTYVNSKTGATMANTACLGTFGSPAAQLGGNCLYYGDASGHKLQNTPDITFSLGGSYELGKFTLAGNVYYNGGYVGSPDERVTQAQYTLVDGSLTYRPNDRVYARLWGRNLGNAFYRTQIGASNSGDNGTYGAPRTYGVTLGFEY</sequence>
<keyword evidence="5 11" id="KW-0812">Transmembrane</keyword>
<evidence type="ECO:0000259" key="15">
    <source>
        <dbReference type="Pfam" id="PF07715"/>
    </source>
</evidence>
<evidence type="ECO:0000313" key="16">
    <source>
        <dbReference type="EMBL" id="MBB3954316.1"/>
    </source>
</evidence>
<dbReference type="PROSITE" id="PS52016">
    <property type="entry name" value="TONB_DEPENDENT_REC_3"/>
    <property type="match status" value="1"/>
</dbReference>
<keyword evidence="2 11" id="KW-0813">Transport</keyword>
<evidence type="ECO:0000256" key="7">
    <source>
        <dbReference type="ARBA" id="ARBA00023065"/>
    </source>
</evidence>
<keyword evidence="9 11" id="KW-0472">Membrane</keyword>
<dbReference type="EMBL" id="JACIDX010000004">
    <property type="protein sequence ID" value="MBB3954316.1"/>
    <property type="molecule type" value="Genomic_DNA"/>
</dbReference>
<evidence type="ECO:0000256" key="2">
    <source>
        <dbReference type="ARBA" id="ARBA00022448"/>
    </source>
</evidence>
<keyword evidence="4" id="KW-0410">Iron transport</keyword>
<dbReference type="Proteomes" id="UP000548867">
    <property type="component" value="Unassembled WGS sequence"/>
</dbReference>
<keyword evidence="7" id="KW-0406">Ion transport</keyword>
<keyword evidence="10 11" id="KW-0998">Cell outer membrane</keyword>
<keyword evidence="3 11" id="KW-1134">Transmembrane beta strand</keyword>
<dbReference type="InterPro" id="IPR012910">
    <property type="entry name" value="Plug_dom"/>
</dbReference>
<evidence type="ECO:0000313" key="17">
    <source>
        <dbReference type="Proteomes" id="UP000548867"/>
    </source>
</evidence>
<reference evidence="16 17" key="1">
    <citation type="submission" date="2020-08" db="EMBL/GenBank/DDBJ databases">
        <title>Genomic Encyclopedia of Type Strains, Phase IV (KMG-IV): sequencing the most valuable type-strain genomes for metagenomic binning, comparative biology and taxonomic classification.</title>
        <authorList>
            <person name="Goeker M."/>
        </authorList>
    </citation>
    <scope>NUCLEOTIDE SEQUENCE [LARGE SCALE GENOMIC DNA]</scope>
    <source>
        <strain evidence="16 17">DSM 27057</strain>
    </source>
</reference>
<dbReference type="InterPro" id="IPR039426">
    <property type="entry name" value="TonB-dep_rcpt-like"/>
</dbReference>
<dbReference type="Gene3D" id="2.40.170.20">
    <property type="entry name" value="TonB-dependent receptor, beta-barrel domain"/>
    <property type="match status" value="1"/>
</dbReference>
<proteinExistence type="inferred from homology"/>
<feature type="domain" description="TonB-dependent receptor plug" evidence="15">
    <location>
        <begin position="54"/>
        <end position="160"/>
    </location>
</feature>
<accession>A0A7W6CD31</accession>
<dbReference type="SUPFAM" id="SSF56935">
    <property type="entry name" value="Porins"/>
    <property type="match status" value="1"/>
</dbReference>
<dbReference type="PANTHER" id="PTHR32552">
    <property type="entry name" value="FERRICHROME IRON RECEPTOR-RELATED"/>
    <property type="match status" value="1"/>
</dbReference>
<dbReference type="GO" id="GO:0009279">
    <property type="term" value="C:cell outer membrane"/>
    <property type="evidence" value="ECO:0007669"/>
    <property type="project" value="UniProtKB-SubCell"/>
</dbReference>
<evidence type="ECO:0000256" key="5">
    <source>
        <dbReference type="ARBA" id="ARBA00022692"/>
    </source>
</evidence>
<comment type="similarity">
    <text evidence="11 12">Belongs to the TonB-dependent receptor family.</text>
</comment>
<evidence type="ECO:0000256" key="1">
    <source>
        <dbReference type="ARBA" id="ARBA00004571"/>
    </source>
</evidence>
<keyword evidence="6" id="KW-0408">Iron</keyword>
<gene>
    <name evidence="16" type="ORF">GGR38_001243</name>
</gene>
<keyword evidence="17" id="KW-1185">Reference proteome</keyword>
<evidence type="ECO:0000256" key="3">
    <source>
        <dbReference type="ARBA" id="ARBA00022452"/>
    </source>
</evidence>
<dbReference type="CDD" id="cd01347">
    <property type="entry name" value="ligand_gated_channel"/>
    <property type="match status" value="1"/>
</dbReference>
<dbReference type="InterPro" id="IPR036942">
    <property type="entry name" value="Beta-barrel_TonB_sf"/>
</dbReference>
<dbReference type="Pfam" id="PF07715">
    <property type="entry name" value="Plug"/>
    <property type="match status" value="1"/>
</dbReference>
<dbReference type="Pfam" id="PF00593">
    <property type="entry name" value="TonB_dep_Rec_b-barrel"/>
    <property type="match status" value="1"/>
</dbReference>
<evidence type="ECO:0000256" key="6">
    <source>
        <dbReference type="ARBA" id="ARBA00023004"/>
    </source>
</evidence>
<dbReference type="AlphaFoldDB" id="A0A7W6CD31"/>
<feature type="domain" description="TonB-dependent receptor-like beta-barrel" evidence="14">
    <location>
        <begin position="273"/>
        <end position="728"/>
    </location>
</feature>
<dbReference type="PANTHER" id="PTHR32552:SF81">
    <property type="entry name" value="TONB-DEPENDENT OUTER MEMBRANE RECEPTOR"/>
    <property type="match status" value="1"/>
</dbReference>
<dbReference type="RefSeq" id="WP_183623730.1">
    <property type="nucleotide sequence ID" value="NZ_JACIDX010000004.1"/>
</dbReference>